<dbReference type="InterPro" id="IPR008532">
    <property type="entry name" value="NFACT_RNA-bd"/>
</dbReference>
<evidence type="ECO:0000256" key="8">
    <source>
        <dbReference type="SAM" id="MobiDB-lite"/>
    </source>
</evidence>
<evidence type="ECO:0000259" key="10">
    <source>
        <dbReference type="Pfam" id="PF11923"/>
    </source>
</evidence>
<feature type="coiled-coil region" evidence="7">
    <location>
        <begin position="326"/>
        <end position="363"/>
    </location>
</feature>
<evidence type="ECO:0000256" key="2">
    <source>
        <dbReference type="ARBA" id="ARBA00004496"/>
    </source>
</evidence>
<evidence type="ECO:0000313" key="12">
    <source>
        <dbReference type="Proteomes" id="UP000183832"/>
    </source>
</evidence>
<feature type="region of interest" description="Disordered" evidence="8">
    <location>
        <begin position="699"/>
        <end position="760"/>
    </location>
</feature>
<evidence type="ECO:0000256" key="6">
    <source>
        <dbReference type="ARBA" id="ARBA00023242"/>
    </source>
</evidence>
<dbReference type="GO" id="GO:0043023">
    <property type="term" value="F:ribosomal large subunit binding"/>
    <property type="evidence" value="ECO:0007669"/>
    <property type="project" value="TreeGrafter"/>
</dbReference>
<dbReference type="Pfam" id="PF05833">
    <property type="entry name" value="NFACT_N"/>
    <property type="match status" value="1"/>
</dbReference>
<keyword evidence="12" id="KW-1185">Reference proteome</keyword>
<sequence length="994" mass="114040">MKTRFNTVDIVCALTELKRFVGFRVNQIYDIDNKTYLIRLQGNDEKTVLLLESGNRIHTTAFEWPKNVSPSGFTMKMRKHLKNKRLEAINQLGIDRIIDLQFGTGEACYHVILELYDRGNIILCDYEYIILNVLRPHVEGEEIRFAVREKYPLSRARANDGPPSMTFVKEKIKEARPGDSLKTILNPILPFGAALIDHALIENHLNDVKIGGEKPEEEATGEDKKKKKKKNRNKEQAMREFIMDQDFPILMNSINDMYTMMQKAMEEPSSGFIIQKKETKPTQDGPEDFYYTNIEYHPFLFSQNMKEPIREFPSFLQAVDEFYSNVESQKIDLKAFQQEREALKKLSNVRQDHAQRLEELAKVQQIDRKKAELITRNQVLVDSVIYAMRALLAKQLSWLDIKDLIKERQEQNDRICSLIKRLKLETNQITLKLSDPFANLDDEEDEDDDDQREEDEHKLDDMEVDIDLGLSAYSNATRYYDQKRGAAKKEQKTIEASGKALKSAEKKTQQTLKDVRIQTTISKARKTFWFEKFYWFISSENYLVIGGRDQQQNELIVKRYLRQTDVYVHAEIQGASSVVIKNPSGGEIPPKTLLEAGTMAISYSVSWEAKVVTSAYWVKAEQVSKTAPTGEYLSTGSFMIRGKKNFLPPCHLILGLSFLFKLEDGSVERHRGERKVRKFDDDASSVMTENEQLESINEEEIPVVSDGDDDSAEDEIPTENVENLKIEVSESDSDDGGEKNFPDTHIKVEHTTGQVDIKPDPKLERLLSEENQEEATLIQAAPLKVKAYEKKLKQQKKKQPVEQPQQKQQEKDDGKNQPKRGQKGKLKKIKEKYKDQDEEDRAMIMEILKPSGSGKDSRKTKKQEEEENYKKSAARRPQPKQKTGEEMDDTPAADEVDMLDSLTGIPVDEDELLFAIPVVAPYQTLHNYKFKVKLTPGTGKRGKAAKTAVAMFLKDKTCTSREKDLLKSVKDEVLARNIPGKVKISAPQLLKMKK</sequence>
<dbReference type="STRING" id="568069.A0A1J1J1E8"/>
<proteinExistence type="inferred from homology"/>
<keyword evidence="5 7" id="KW-0175">Coiled coil</keyword>
<dbReference type="Proteomes" id="UP000183832">
    <property type="component" value="Unassembled WGS sequence"/>
</dbReference>
<keyword evidence="4" id="KW-0963">Cytoplasm</keyword>
<feature type="compositionally biased region" description="Acidic residues" evidence="8">
    <location>
        <begin position="699"/>
        <end position="717"/>
    </location>
</feature>
<dbReference type="Pfam" id="PF05670">
    <property type="entry name" value="NFACT-R_1"/>
    <property type="match status" value="1"/>
</dbReference>
<feature type="region of interest" description="Disordered" evidence="8">
    <location>
        <begin position="789"/>
        <end position="894"/>
    </location>
</feature>
<feature type="compositionally biased region" description="Basic residues" evidence="8">
    <location>
        <begin position="817"/>
        <end position="831"/>
    </location>
</feature>
<comment type="subcellular location">
    <subcellularLocation>
        <location evidence="2">Cytoplasm</location>
    </subcellularLocation>
    <subcellularLocation>
        <location evidence="1">Nucleus</location>
    </subcellularLocation>
</comment>
<feature type="domain" description="NFACT RNA-binding" evidence="9">
    <location>
        <begin position="532"/>
        <end position="642"/>
    </location>
</feature>
<reference evidence="11 12" key="1">
    <citation type="submission" date="2015-04" db="EMBL/GenBank/DDBJ databases">
        <authorList>
            <person name="Syromyatnikov M.Y."/>
            <person name="Popov V.N."/>
        </authorList>
    </citation>
    <scope>NUCLEOTIDE SEQUENCE [LARGE SCALE GENOMIC DNA]</scope>
</reference>
<feature type="compositionally biased region" description="Acidic residues" evidence="8">
    <location>
        <begin position="440"/>
        <end position="453"/>
    </location>
</feature>
<protein>
    <submittedName>
        <fullName evidence="11">CLUMA_CG019098, isoform A</fullName>
    </submittedName>
</protein>
<evidence type="ECO:0000256" key="3">
    <source>
        <dbReference type="ARBA" id="ARBA00008318"/>
    </source>
</evidence>
<feature type="compositionally biased region" description="Basic and acidic residues" evidence="8">
    <location>
        <begin position="736"/>
        <end position="750"/>
    </location>
</feature>
<dbReference type="GO" id="GO:0072344">
    <property type="term" value="P:rescue of stalled ribosome"/>
    <property type="evidence" value="ECO:0007669"/>
    <property type="project" value="TreeGrafter"/>
</dbReference>
<dbReference type="AlphaFoldDB" id="A0A1J1J1E8"/>
<dbReference type="GO" id="GO:0005634">
    <property type="term" value="C:nucleus"/>
    <property type="evidence" value="ECO:0007669"/>
    <property type="project" value="UniProtKB-SubCell"/>
</dbReference>
<dbReference type="InterPro" id="IPR051608">
    <property type="entry name" value="RQC_Subunit_NEMF"/>
</dbReference>
<feature type="domain" description="NFACT protein C-terminal" evidence="10">
    <location>
        <begin position="893"/>
        <end position="985"/>
    </location>
</feature>
<dbReference type="GO" id="GO:1990112">
    <property type="term" value="C:RQC complex"/>
    <property type="evidence" value="ECO:0007669"/>
    <property type="project" value="TreeGrafter"/>
</dbReference>
<evidence type="ECO:0000256" key="1">
    <source>
        <dbReference type="ARBA" id="ARBA00004123"/>
    </source>
</evidence>
<dbReference type="GO" id="GO:1990116">
    <property type="term" value="P:ribosome-associated ubiquitin-dependent protein catabolic process"/>
    <property type="evidence" value="ECO:0007669"/>
    <property type="project" value="TreeGrafter"/>
</dbReference>
<name>A0A1J1J1E8_9DIPT</name>
<gene>
    <name evidence="11" type="ORF">CLUMA_CG019098</name>
</gene>
<dbReference type="Gene3D" id="2.30.310.10">
    <property type="entry name" value="ibrinogen binding protein from staphylococcus aureus domain"/>
    <property type="match status" value="1"/>
</dbReference>
<feature type="region of interest" description="Disordered" evidence="8">
    <location>
        <begin position="439"/>
        <end position="458"/>
    </location>
</feature>
<dbReference type="FunFam" id="2.30.310.10:FF:000001">
    <property type="entry name" value="Nuclear export mediator factor Nemf"/>
    <property type="match status" value="1"/>
</dbReference>
<dbReference type="EMBL" id="CVRI01000066">
    <property type="protein sequence ID" value="CRL06269.1"/>
    <property type="molecule type" value="Genomic_DNA"/>
</dbReference>
<accession>A0A1J1J1E8</accession>
<dbReference type="InterPro" id="IPR021846">
    <property type="entry name" value="NFACT-C"/>
</dbReference>
<evidence type="ECO:0000256" key="7">
    <source>
        <dbReference type="SAM" id="Coils"/>
    </source>
</evidence>
<dbReference type="OrthoDB" id="207084at2759"/>
<dbReference type="Pfam" id="PF11923">
    <property type="entry name" value="NFACT-C"/>
    <property type="match status" value="1"/>
</dbReference>
<keyword evidence="6" id="KW-0539">Nucleus</keyword>
<dbReference type="GO" id="GO:0000049">
    <property type="term" value="F:tRNA binding"/>
    <property type="evidence" value="ECO:0007669"/>
    <property type="project" value="TreeGrafter"/>
</dbReference>
<dbReference type="GO" id="GO:0005737">
    <property type="term" value="C:cytoplasm"/>
    <property type="evidence" value="ECO:0007669"/>
    <property type="project" value="UniProtKB-SubCell"/>
</dbReference>
<evidence type="ECO:0000256" key="5">
    <source>
        <dbReference type="ARBA" id="ARBA00023054"/>
    </source>
</evidence>
<feature type="region of interest" description="Disordered" evidence="8">
    <location>
        <begin position="212"/>
        <end position="234"/>
    </location>
</feature>
<evidence type="ECO:0000313" key="11">
    <source>
        <dbReference type="EMBL" id="CRL06269.1"/>
    </source>
</evidence>
<organism evidence="11 12">
    <name type="scientific">Clunio marinus</name>
    <dbReference type="NCBI Taxonomy" id="568069"/>
    <lineage>
        <taxon>Eukaryota</taxon>
        <taxon>Metazoa</taxon>
        <taxon>Ecdysozoa</taxon>
        <taxon>Arthropoda</taxon>
        <taxon>Hexapoda</taxon>
        <taxon>Insecta</taxon>
        <taxon>Pterygota</taxon>
        <taxon>Neoptera</taxon>
        <taxon>Endopterygota</taxon>
        <taxon>Diptera</taxon>
        <taxon>Nematocera</taxon>
        <taxon>Chironomoidea</taxon>
        <taxon>Chironomidae</taxon>
        <taxon>Clunio</taxon>
    </lineage>
</organism>
<comment type="similarity">
    <text evidence="3">Belongs to the NEMF family.</text>
</comment>
<evidence type="ECO:0000256" key="4">
    <source>
        <dbReference type="ARBA" id="ARBA00022490"/>
    </source>
</evidence>
<evidence type="ECO:0000259" key="9">
    <source>
        <dbReference type="Pfam" id="PF05670"/>
    </source>
</evidence>
<dbReference type="PANTHER" id="PTHR15239">
    <property type="entry name" value="NUCLEAR EXPORT MEDIATOR FACTOR NEMF"/>
    <property type="match status" value="1"/>
</dbReference>
<dbReference type="PANTHER" id="PTHR15239:SF6">
    <property type="entry name" value="RIBOSOME QUALITY CONTROL COMPLEX SUBUNIT NEMF"/>
    <property type="match status" value="1"/>
</dbReference>